<gene>
    <name evidence="1" type="ORF">MLD38_040013</name>
</gene>
<reference evidence="2" key="1">
    <citation type="journal article" date="2023" name="Front. Plant Sci.">
        <title>Chromosomal-level genome assembly of Melastoma candidum provides insights into trichome evolution.</title>
        <authorList>
            <person name="Zhong Y."/>
            <person name="Wu W."/>
            <person name="Sun C."/>
            <person name="Zou P."/>
            <person name="Liu Y."/>
            <person name="Dai S."/>
            <person name="Zhou R."/>
        </authorList>
    </citation>
    <scope>NUCLEOTIDE SEQUENCE [LARGE SCALE GENOMIC DNA]</scope>
</reference>
<comment type="caution">
    <text evidence="1">The sequence shown here is derived from an EMBL/GenBank/DDBJ whole genome shotgun (WGS) entry which is preliminary data.</text>
</comment>
<keyword evidence="2" id="KW-1185">Reference proteome</keyword>
<dbReference type="EMBL" id="CM042891">
    <property type="protein sequence ID" value="KAI4304517.1"/>
    <property type="molecule type" value="Genomic_DNA"/>
</dbReference>
<accession>A0ACB9L4C8</accession>
<sequence length="158" mass="18539">MKRNGMRSATSKAWDVLRLALRWARKGRMFRRRILGDLHALPWLLRSINRPANQDLLFYGERELSFEKTPVVRVRMHRPLCVGFPCINLRPNSFDHDFGRDSPDYHERLGNVAGEEEGEGWVDARAEEFIARFYEQMRLQRQISHLEYDTDASMGTCG</sequence>
<organism evidence="1 2">
    <name type="scientific">Melastoma candidum</name>
    <dbReference type="NCBI Taxonomy" id="119954"/>
    <lineage>
        <taxon>Eukaryota</taxon>
        <taxon>Viridiplantae</taxon>
        <taxon>Streptophyta</taxon>
        <taxon>Embryophyta</taxon>
        <taxon>Tracheophyta</taxon>
        <taxon>Spermatophyta</taxon>
        <taxon>Magnoliopsida</taxon>
        <taxon>eudicotyledons</taxon>
        <taxon>Gunneridae</taxon>
        <taxon>Pentapetalae</taxon>
        <taxon>rosids</taxon>
        <taxon>malvids</taxon>
        <taxon>Myrtales</taxon>
        <taxon>Melastomataceae</taxon>
        <taxon>Melastomatoideae</taxon>
        <taxon>Melastomateae</taxon>
        <taxon>Melastoma</taxon>
    </lineage>
</organism>
<name>A0ACB9L4C8_9MYRT</name>
<proteinExistence type="predicted"/>
<evidence type="ECO:0000313" key="2">
    <source>
        <dbReference type="Proteomes" id="UP001057402"/>
    </source>
</evidence>
<protein>
    <submittedName>
        <fullName evidence="1">Uncharacterized protein</fullName>
    </submittedName>
</protein>
<evidence type="ECO:0000313" key="1">
    <source>
        <dbReference type="EMBL" id="KAI4304517.1"/>
    </source>
</evidence>
<dbReference type="Proteomes" id="UP001057402">
    <property type="component" value="Chromosome 12"/>
</dbReference>